<dbReference type="Proteomes" id="UP000289718">
    <property type="component" value="Unassembled WGS sequence"/>
</dbReference>
<keyword evidence="4" id="KW-0233">DNA recombination</keyword>
<name>A0A4Q1AW60_9BACT</name>
<dbReference type="Pfam" id="PF22022">
    <property type="entry name" value="Phage_int_M"/>
    <property type="match status" value="1"/>
</dbReference>
<keyword evidence="7" id="KW-1185">Reference proteome</keyword>
<reference evidence="6 7" key="1">
    <citation type="submission" date="2017-09" db="EMBL/GenBank/DDBJ databases">
        <title>Genomics of the genus Arcobacter.</title>
        <authorList>
            <person name="Perez-Cataluna A."/>
            <person name="Figueras M.J."/>
            <person name="Salas-Masso N."/>
        </authorList>
    </citation>
    <scope>NUCLEOTIDE SEQUENCE [LARGE SCALE GENOMIC DNA]</scope>
    <source>
        <strain evidence="6 7">F156-34</strain>
    </source>
</reference>
<comment type="similarity">
    <text evidence="1">Belongs to the 'phage' integrase family.</text>
</comment>
<dbReference type="RefSeq" id="WP_129062551.1">
    <property type="nucleotide sequence ID" value="NZ_NXIE01000006.1"/>
</dbReference>
<evidence type="ECO:0000256" key="2">
    <source>
        <dbReference type="ARBA" id="ARBA00022908"/>
    </source>
</evidence>
<evidence type="ECO:0000259" key="5">
    <source>
        <dbReference type="PROSITE" id="PS51898"/>
    </source>
</evidence>
<dbReference type="CDD" id="cd01189">
    <property type="entry name" value="INT_ICEBs1_C_like"/>
    <property type="match status" value="1"/>
</dbReference>
<protein>
    <recommendedName>
        <fullName evidence="5">Tyr recombinase domain-containing protein</fullName>
    </recommendedName>
</protein>
<keyword evidence="3" id="KW-0238">DNA-binding</keyword>
<dbReference type="Gene3D" id="1.10.443.10">
    <property type="entry name" value="Intergrase catalytic core"/>
    <property type="match status" value="1"/>
</dbReference>
<proteinExistence type="inferred from homology"/>
<dbReference type="SUPFAM" id="SSF56349">
    <property type="entry name" value="DNA breaking-rejoining enzymes"/>
    <property type="match status" value="1"/>
</dbReference>
<evidence type="ECO:0000256" key="3">
    <source>
        <dbReference type="ARBA" id="ARBA00023125"/>
    </source>
</evidence>
<dbReference type="InterPro" id="IPR011010">
    <property type="entry name" value="DNA_brk_join_enz"/>
</dbReference>
<dbReference type="InterPro" id="IPR050808">
    <property type="entry name" value="Phage_Integrase"/>
</dbReference>
<evidence type="ECO:0000256" key="4">
    <source>
        <dbReference type="ARBA" id="ARBA00023172"/>
    </source>
</evidence>
<dbReference type="AlphaFoldDB" id="A0A4Q1AW60"/>
<comment type="caution">
    <text evidence="6">The sequence shown here is derived from an EMBL/GenBank/DDBJ whole genome shotgun (WGS) entry which is preliminary data.</text>
</comment>
<dbReference type="GO" id="GO:0006310">
    <property type="term" value="P:DNA recombination"/>
    <property type="evidence" value="ECO:0007669"/>
    <property type="project" value="UniProtKB-KW"/>
</dbReference>
<evidence type="ECO:0000313" key="6">
    <source>
        <dbReference type="EMBL" id="RXK11689.1"/>
    </source>
</evidence>
<evidence type="ECO:0000256" key="1">
    <source>
        <dbReference type="ARBA" id="ARBA00008857"/>
    </source>
</evidence>
<dbReference type="InterPro" id="IPR002104">
    <property type="entry name" value="Integrase_catalytic"/>
</dbReference>
<dbReference type="InterPro" id="IPR053876">
    <property type="entry name" value="Phage_int_M"/>
</dbReference>
<organism evidence="6 7">
    <name type="scientific">Halarcobacter mediterraneus</name>
    <dbReference type="NCBI Taxonomy" id="2023153"/>
    <lineage>
        <taxon>Bacteria</taxon>
        <taxon>Pseudomonadati</taxon>
        <taxon>Campylobacterota</taxon>
        <taxon>Epsilonproteobacteria</taxon>
        <taxon>Campylobacterales</taxon>
        <taxon>Arcobacteraceae</taxon>
        <taxon>Halarcobacter</taxon>
    </lineage>
</organism>
<dbReference type="GO" id="GO:0015074">
    <property type="term" value="P:DNA integration"/>
    <property type="evidence" value="ECO:0007669"/>
    <property type="project" value="UniProtKB-KW"/>
</dbReference>
<dbReference type="Gene3D" id="1.10.150.130">
    <property type="match status" value="1"/>
</dbReference>
<dbReference type="PANTHER" id="PTHR30629">
    <property type="entry name" value="PROPHAGE INTEGRASE"/>
    <property type="match status" value="1"/>
</dbReference>
<feature type="domain" description="Tyr recombinase" evidence="5">
    <location>
        <begin position="175"/>
        <end position="364"/>
    </location>
</feature>
<dbReference type="Pfam" id="PF00589">
    <property type="entry name" value="Phage_integrase"/>
    <property type="match status" value="1"/>
</dbReference>
<sequence length="389" mass="45377">MSNIRIKGDGVFKIRKNVIYVHGSINGKFHRKSTGKKLTPATKQWMKKANPLDVLSKLLDTDRNEVTTNNFEKFGYMILEVTSSRRQQASQNELEGLFKNRVLPSFKGLKIEDIKPLDIVNLLEKQKKEVCNDRVKRIKNLLNIIFDYAYDNELIERNPVQTRSVKAVDLSYNPKKTEAYSTEEIRVILKNAKGWFKIFLELSFKLGLRTGECMALKWNDINFETEKLSLQRSITRGVITEQNENSTSNKNHFRTIQLLPDLVKLLKIYYEVRPSNEWLFINKDGRYYRESKTIVDYHLKPLLKSIGVKYKTLYATRRSYASVMSFGGENLEDIQKIMGHSKGSRITEKHYIDPRILKLEHDKLNAQKQQEIFNMMVEVEDKVSQSKPA</sequence>
<dbReference type="OrthoDB" id="5391994at2"/>
<dbReference type="GO" id="GO:0003677">
    <property type="term" value="F:DNA binding"/>
    <property type="evidence" value="ECO:0007669"/>
    <property type="project" value="UniProtKB-KW"/>
</dbReference>
<accession>A0A4Q1AW60</accession>
<dbReference type="InterPro" id="IPR010998">
    <property type="entry name" value="Integrase_recombinase_N"/>
</dbReference>
<gene>
    <name evidence="6" type="ORF">CP965_13035</name>
</gene>
<dbReference type="PANTHER" id="PTHR30629:SF2">
    <property type="entry name" value="PROPHAGE INTEGRASE INTS-RELATED"/>
    <property type="match status" value="1"/>
</dbReference>
<dbReference type="EMBL" id="NXIE01000006">
    <property type="protein sequence ID" value="RXK11689.1"/>
    <property type="molecule type" value="Genomic_DNA"/>
</dbReference>
<keyword evidence="2" id="KW-0229">DNA integration</keyword>
<dbReference type="InterPro" id="IPR013762">
    <property type="entry name" value="Integrase-like_cat_sf"/>
</dbReference>
<dbReference type="PROSITE" id="PS51898">
    <property type="entry name" value="TYR_RECOMBINASE"/>
    <property type="match status" value="1"/>
</dbReference>
<evidence type="ECO:0000313" key="7">
    <source>
        <dbReference type="Proteomes" id="UP000289718"/>
    </source>
</evidence>